<comment type="subcellular location">
    <subcellularLocation>
        <location evidence="1 7">Cell membrane</location>
        <topology evidence="1 7">Multi-pass membrane protein</topology>
    </subcellularLocation>
</comment>
<evidence type="ECO:0000256" key="5">
    <source>
        <dbReference type="ARBA" id="ARBA00022989"/>
    </source>
</evidence>
<keyword evidence="2 7" id="KW-0813">Transport</keyword>
<keyword evidence="3" id="KW-1003">Cell membrane</keyword>
<dbReference type="PANTHER" id="PTHR43163">
    <property type="entry name" value="DIPEPTIDE TRANSPORT SYSTEM PERMEASE PROTEIN DPPB-RELATED"/>
    <property type="match status" value="1"/>
</dbReference>
<evidence type="ECO:0000313" key="9">
    <source>
        <dbReference type="EMBL" id="MFC4336927.1"/>
    </source>
</evidence>
<dbReference type="Proteomes" id="UP001595823">
    <property type="component" value="Unassembled WGS sequence"/>
</dbReference>
<comment type="similarity">
    <text evidence="7">Belongs to the binding-protein-dependent transport system permease family.</text>
</comment>
<feature type="domain" description="ABC transmembrane type-1" evidence="8">
    <location>
        <begin position="111"/>
        <end position="331"/>
    </location>
</feature>
<dbReference type="Gene3D" id="1.10.3720.10">
    <property type="entry name" value="MetI-like"/>
    <property type="match status" value="1"/>
</dbReference>
<evidence type="ECO:0000256" key="3">
    <source>
        <dbReference type="ARBA" id="ARBA00022475"/>
    </source>
</evidence>
<gene>
    <name evidence="9" type="ORF">ACFPET_17125</name>
</gene>
<protein>
    <submittedName>
        <fullName evidence="9">ABC transporter permease</fullName>
    </submittedName>
</protein>
<organism evidence="9 10">
    <name type="scientific">Salininema proteolyticum</name>
    <dbReference type="NCBI Taxonomy" id="1607685"/>
    <lineage>
        <taxon>Bacteria</taxon>
        <taxon>Bacillati</taxon>
        <taxon>Actinomycetota</taxon>
        <taxon>Actinomycetes</taxon>
        <taxon>Glycomycetales</taxon>
        <taxon>Glycomycetaceae</taxon>
        <taxon>Salininema</taxon>
    </lineage>
</organism>
<dbReference type="EMBL" id="JBHSDK010000025">
    <property type="protein sequence ID" value="MFC4336927.1"/>
    <property type="molecule type" value="Genomic_DNA"/>
</dbReference>
<dbReference type="PROSITE" id="PS50928">
    <property type="entry name" value="ABC_TM1"/>
    <property type="match status" value="1"/>
</dbReference>
<dbReference type="Pfam" id="PF00528">
    <property type="entry name" value="BPD_transp_1"/>
    <property type="match status" value="1"/>
</dbReference>
<feature type="transmembrane region" description="Helical" evidence="7">
    <location>
        <begin position="115"/>
        <end position="135"/>
    </location>
</feature>
<evidence type="ECO:0000313" key="10">
    <source>
        <dbReference type="Proteomes" id="UP001595823"/>
    </source>
</evidence>
<dbReference type="SUPFAM" id="SSF161098">
    <property type="entry name" value="MetI-like"/>
    <property type="match status" value="1"/>
</dbReference>
<keyword evidence="6 7" id="KW-0472">Membrane</keyword>
<keyword evidence="4 7" id="KW-0812">Transmembrane</keyword>
<dbReference type="InterPro" id="IPR000515">
    <property type="entry name" value="MetI-like"/>
</dbReference>
<feature type="transmembrane region" description="Helical" evidence="7">
    <location>
        <begin position="204"/>
        <end position="223"/>
    </location>
</feature>
<evidence type="ECO:0000256" key="2">
    <source>
        <dbReference type="ARBA" id="ARBA00022448"/>
    </source>
</evidence>
<feature type="transmembrane region" description="Helical" evidence="7">
    <location>
        <begin position="261"/>
        <end position="284"/>
    </location>
</feature>
<dbReference type="RefSeq" id="WP_380623360.1">
    <property type="nucleotide sequence ID" value="NZ_JBHSDK010000025.1"/>
</dbReference>
<accession>A0ABV8U1N4</accession>
<evidence type="ECO:0000256" key="7">
    <source>
        <dbReference type="RuleBase" id="RU363032"/>
    </source>
</evidence>
<proteinExistence type="inferred from homology"/>
<evidence type="ECO:0000256" key="4">
    <source>
        <dbReference type="ARBA" id="ARBA00022692"/>
    </source>
</evidence>
<dbReference type="InterPro" id="IPR035906">
    <property type="entry name" value="MetI-like_sf"/>
</dbReference>
<evidence type="ECO:0000256" key="1">
    <source>
        <dbReference type="ARBA" id="ARBA00004651"/>
    </source>
</evidence>
<name>A0ABV8U1N4_9ACTN</name>
<dbReference type="CDD" id="cd06261">
    <property type="entry name" value="TM_PBP2"/>
    <property type="match status" value="1"/>
</dbReference>
<feature type="transmembrane region" description="Helical" evidence="7">
    <location>
        <begin position="309"/>
        <end position="334"/>
    </location>
</feature>
<comment type="caution">
    <text evidence="9">The sequence shown here is derived from an EMBL/GenBank/DDBJ whole genome shotgun (WGS) entry which is preliminary data.</text>
</comment>
<dbReference type="PANTHER" id="PTHR43163:SF6">
    <property type="entry name" value="DIPEPTIDE TRANSPORT SYSTEM PERMEASE PROTEIN DPPB-RELATED"/>
    <property type="match status" value="1"/>
</dbReference>
<evidence type="ECO:0000259" key="8">
    <source>
        <dbReference type="PROSITE" id="PS50928"/>
    </source>
</evidence>
<keyword evidence="5 7" id="KW-1133">Transmembrane helix</keyword>
<sequence>MGIYILRRVLIMVPILLGASVLCFLLIDLSGDPVQNQVVAYEQQHGEAISLSARQAIEERLYHDRNLPERYWLWLTGLGETNGDIGLLQGKFGPSTEGPANNIGSELKERFGTTFRLVAFATLASIALAVITGVVSAVRQYSKLDHVLTFVGFLALALPTFWFAKLMKEAGVQLNDLFRTDLFKTWGDETPGFEGSAWATFADALPYLIIPTFVLMLTGYASLSRYQRSAMLEVLNSEYIRLARAKGVPDRTVMRRHALRTALIPVATFGPLGLSFALGGSIVIEKIFGWQGIGAWAFTAITDIDTFAAMAYLMLSGTLVMLSVILSDVLYGVIDPRIRLE</sequence>
<evidence type="ECO:0000256" key="6">
    <source>
        <dbReference type="ARBA" id="ARBA00023136"/>
    </source>
</evidence>
<keyword evidence="10" id="KW-1185">Reference proteome</keyword>
<feature type="transmembrane region" description="Helical" evidence="7">
    <location>
        <begin position="147"/>
        <end position="164"/>
    </location>
</feature>
<reference evidence="10" key="1">
    <citation type="journal article" date="2019" name="Int. J. Syst. Evol. Microbiol.">
        <title>The Global Catalogue of Microorganisms (GCM) 10K type strain sequencing project: providing services to taxonomists for standard genome sequencing and annotation.</title>
        <authorList>
            <consortium name="The Broad Institute Genomics Platform"/>
            <consortium name="The Broad Institute Genome Sequencing Center for Infectious Disease"/>
            <person name="Wu L."/>
            <person name="Ma J."/>
        </authorList>
    </citation>
    <scope>NUCLEOTIDE SEQUENCE [LARGE SCALE GENOMIC DNA]</scope>
    <source>
        <strain evidence="10">IBRC-M 10908</strain>
    </source>
</reference>
<feature type="transmembrane region" description="Helical" evidence="7">
    <location>
        <begin position="9"/>
        <end position="27"/>
    </location>
</feature>